<dbReference type="OrthoDB" id="9875812at2"/>
<dbReference type="InterPro" id="IPR017441">
    <property type="entry name" value="Protein_kinase_ATP_BS"/>
</dbReference>
<gene>
    <name evidence="3" type="ORF">C7410_101261</name>
</gene>
<reference evidence="3 4" key="1">
    <citation type="submission" date="2018-06" db="EMBL/GenBank/DDBJ databases">
        <title>Genomic Encyclopedia of Type Strains, Phase IV (KMG-V): Genome sequencing to study the core and pangenomes of soil and plant-associated prokaryotes.</title>
        <authorList>
            <person name="Whitman W."/>
        </authorList>
    </citation>
    <scope>NUCLEOTIDE SEQUENCE [LARGE SCALE GENOMIC DNA]</scope>
    <source>
        <strain evidence="3 4">SRCL-318</strain>
    </source>
</reference>
<keyword evidence="1" id="KW-0547">Nucleotide-binding</keyword>
<dbReference type="InterPro" id="IPR011009">
    <property type="entry name" value="Kinase-like_dom_sf"/>
</dbReference>
<dbReference type="GO" id="GO:0005524">
    <property type="term" value="F:ATP binding"/>
    <property type="evidence" value="ECO:0007669"/>
    <property type="project" value="UniProtKB-UniRule"/>
</dbReference>
<dbReference type="GO" id="GO:0004672">
    <property type="term" value="F:protein kinase activity"/>
    <property type="evidence" value="ECO:0007669"/>
    <property type="project" value="InterPro"/>
</dbReference>
<feature type="domain" description="Protein kinase" evidence="2">
    <location>
        <begin position="132"/>
        <end position="420"/>
    </location>
</feature>
<organism evidence="3 4">
    <name type="scientific">Paraburkholderia silvatlantica</name>
    <dbReference type="NCBI Taxonomy" id="321895"/>
    <lineage>
        <taxon>Bacteria</taxon>
        <taxon>Pseudomonadati</taxon>
        <taxon>Pseudomonadota</taxon>
        <taxon>Betaproteobacteria</taxon>
        <taxon>Burkholderiales</taxon>
        <taxon>Burkholderiaceae</taxon>
        <taxon>Paraburkholderia</taxon>
    </lineage>
</organism>
<evidence type="ECO:0000313" key="3">
    <source>
        <dbReference type="EMBL" id="PYE27929.1"/>
    </source>
</evidence>
<comment type="caution">
    <text evidence="3">The sequence shown here is derived from an EMBL/GenBank/DDBJ whole genome shotgun (WGS) entry which is preliminary data.</text>
</comment>
<dbReference type="RefSeq" id="WP_110854113.1">
    <property type="nucleotide sequence ID" value="NZ_QJSQ01000001.1"/>
</dbReference>
<keyword evidence="1" id="KW-0067">ATP-binding</keyword>
<evidence type="ECO:0000259" key="2">
    <source>
        <dbReference type="PROSITE" id="PS50011"/>
    </source>
</evidence>
<feature type="binding site" evidence="1">
    <location>
        <position position="161"/>
    </location>
    <ligand>
        <name>ATP</name>
        <dbReference type="ChEBI" id="CHEBI:30616"/>
    </ligand>
</feature>
<name>A0A2V4TRE7_9BURK</name>
<dbReference type="AlphaFoldDB" id="A0A2V4TRE7"/>
<accession>A0A2V4TRE7</accession>
<dbReference type="InterPro" id="IPR000719">
    <property type="entry name" value="Prot_kinase_dom"/>
</dbReference>
<dbReference type="PROSITE" id="PS50011">
    <property type="entry name" value="PROTEIN_KINASE_DOM"/>
    <property type="match status" value="1"/>
</dbReference>
<evidence type="ECO:0000313" key="4">
    <source>
        <dbReference type="Proteomes" id="UP000247772"/>
    </source>
</evidence>
<evidence type="ECO:0000256" key="1">
    <source>
        <dbReference type="PROSITE-ProRule" id="PRU10141"/>
    </source>
</evidence>
<dbReference type="Proteomes" id="UP000247772">
    <property type="component" value="Unassembled WGS sequence"/>
</dbReference>
<protein>
    <recommendedName>
        <fullName evidence="2">Protein kinase domain-containing protein</fullName>
    </recommendedName>
</protein>
<dbReference type="EMBL" id="QJSQ01000001">
    <property type="protein sequence ID" value="PYE27929.1"/>
    <property type="molecule type" value="Genomic_DNA"/>
</dbReference>
<sequence>MGRSEAESIYQAWNTSASKRAVTPVARATGKFDEFRETGFDIVKTRLLAYQRTHGSHKTAEQTWKLLEKFERRDGEIVARELMKVLQADLGLKGMLAQFPAAMFPKLSDDARTFATKLDPNNVVFPKTGKRIRIVRLLGRGGMGGAVFLGEEQNGQRYAVKHFVRDSYTVTGYGGPTPRNRLDKTSHYLMKYFETALTTTCVDTLSLGRDEYVLLELGEGPVDYTALNMSDIISVFEDLRKLYEFSRHYMTVDVTQDVSVLHLDIHGENLMRFGGKLRFIDFGQALIFSPGQEEMVRSATPVAYNRSNPDLYFQNDSLLEGKKAFYDQDQGSWKKYIDDWQQAYRVTPEVLLCESCNRQYPAGLDIKECLRCGSRKIVTAKLREVDINAIARLKGVSPGTIGDNPYAHGTVTSVDPQEYGCIVLTAVLIKEIWSAAEHGRNLGMGGGAARAIVNVNVYSQARRGMHLFKGEAQARVVQILLMWFDEMMRRLFDGESFSARDAVTFFGGTRGSQASRQRRHSVA</sequence>
<dbReference type="PROSITE" id="PS00107">
    <property type="entry name" value="PROTEIN_KINASE_ATP"/>
    <property type="match status" value="1"/>
</dbReference>
<proteinExistence type="predicted"/>
<dbReference type="SUPFAM" id="SSF56112">
    <property type="entry name" value="Protein kinase-like (PK-like)"/>
    <property type="match status" value="1"/>
</dbReference>